<proteinExistence type="predicted"/>
<organism evidence="1 2">
    <name type="scientific">Paraburkholderia antibiotica</name>
    <dbReference type="NCBI Taxonomy" id="2728839"/>
    <lineage>
        <taxon>Bacteria</taxon>
        <taxon>Pseudomonadati</taxon>
        <taxon>Pseudomonadota</taxon>
        <taxon>Betaproteobacteria</taxon>
        <taxon>Burkholderiales</taxon>
        <taxon>Burkholderiaceae</taxon>
        <taxon>Paraburkholderia</taxon>
    </lineage>
</organism>
<dbReference type="InterPro" id="IPR023138">
    <property type="entry name" value="NMB0513-like_sf"/>
</dbReference>
<comment type="caution">
    <text evidence="1">The sequence shown here is derived from an EMBL/GenBank/DDBJ whole genome shotgun (WGS) entry which is preliminary data.</text>
</comment>
<dbReference type="SUPFAM" id="SSF160472">
    <property type="entry name" value="NMB0513-like"/>
    <property type="match status" value="1"/>
</dbReference>
<dbReference type="EMBL" id="JABBFZ010000009">
    <property type="protein sequence ID" value="NML32381.1"/>
    <property type="molecule type" value="Genomic_DNA"/>
</dbReference>
<protein>
    <recommendedName>
        <fullName evidence="3">DUF596 domain-containing protein</fullName>
    </recommendedName>
</protein>
<sequence>MKLLGIDELVQNVFGLWITALFDGILVNNPTLTFEEHREAFFFLLKTFLDDGKIKFCPPAELWRDGYDVWDADAATILQYLRSRWPQAAQSENDLVLADYFYEIPAILWVAPDGTLHGS</sequence>
<keyword evidence="2" id="KW-1185">Reference proteome</keyword>
<dbReference type="Proteomes" id="UP000583127">
    <property type="component" value="Unassembled WGS sequence"/>
</dbReference>
<dbReference type="RefSeq" id="WP_169498642.1">
    <property type="nucleotide sequence ID" value="NZ_JABBFZ010000009.1"/>
</dbReference>
<dbReference type="Gene3D" id="1.10.3510.10">
    <property type="entry name" value="NMB0513-like"/>
    <property type="match status" value="1"/>
</dbReference>
<evidence type="ECO:0000313" key="1">
    <source>
        <dbReference type="EMBL" id="NML32381.1"/>
    </source>
</evidence>
<gene>
    <name evidence="1" type="ORF">HHL14_16250</name>
</gene>
<name>A0A7X9X6K9_9BURK</name>
<evidence type="ECO:0008006" key="3">
    <source>
        <dbReference type="Google" id="ProtNLM"/>
    </source>
</evidence>
<evidence type="ECO:0000313" key="2">
    <source>
        <dbReference type="Proteomes" id="UP000583127"/>
    </source>
</evidence>
<accession>A0A7X9X6K9</accession>
<reference evidence="1 2" key="1">
    <citation type="submission" date="2020-04" db="EMBL/GenBank/DDBJ databases">
        <title>Paraburkholderia sp. G-4-1-8 isolated from soil.</title>
        <authorList>
            <person name="Dahal R.H."/>
        </authorList>
    </citation>
    <scope>NUCLEOTIDE SEQUENCE [LARGE SCALE GENOMIC DNA]</scope>
    <source>
        <strain evidence="1 2">G-4-1-8</strain>
    </source>
</reference>
<dbReference type="AlphaFoldDB" id="A0A7X9X6K9"/>